<name>A0A4P8YDX3_9ENTR</name>
<dbReference type="OrthoDB" id="9805629at2"/>
<keyword evidence="4 9" id="KW-0949">S-adenosyl-L-methionine</keyword>
<dbReference type="PRINTS" id="PR00505">
    <property type="entry name" value="D12N6MTFRASE"/>
</dbReference>
<dbReference type="NCBIfam" id="TIGR00571">
    <property type="entry name" value="dam"/>
    <property type="match status" value="1"/>
</dbReference>
<dbReference type="SUPFAM" id="SSF53335">
    <property type="entry name" value="S-adenosyl-L-methionine-dependent methyltransferases"/>
    <property type="match status" value="1"/>
</dbReference>
<dbReference type="GO" id="GO:0006260">
    <property type="term" value="P:DNA replication"/>
    <property type="evidence" value="ECO:0007669"/>
    <property type="project" value="UniProtKB-KW"/>
</dbReference>
<dbReference type="KEGG" id="izh:FEM41_03590"/>
<dbReference type="NCBIfam" id="NF008152">
    <property type="entry name" value="PRK10904.1"/>
    <property type="match status" value="1"/>
</dbReference>
<dbReference type="Proteomes" id="UP000302163">
    <property type="component" value="Chromosome"/>
</dbReference>
<evidence type="ECO:0000256" key="9">
    <source>
        <dbReference type="RuleBase" id="RU361257"/>
    </source>
</evidence>
<dbReference type="PIRSF" id="PIRSF000398">
    <property type="entry name" value="M_m6A_EcoRV"/>
    <property type="match status" value="1"/>
</dbReference>
<sequence length="287" mass="32590">MKKNRAFLKWAGGKYPLLEEIKRHLPKGDCLIEPFVGAGSVFLNTDYQRYVLADINSDLIQLYNIVKERPEEYVREARALFCVANNTSDAYYALRDEFNQSRDALRRSVLFLYLNRHGYNGLCRYNLSGEFNVPFGRYSRPYFPEVELYHFAAQAQKATFHCQSYIDSMGDAPPGSVVYCDPPYAPLSATANFTAYHTNSFSLAHQQQLARLAEELSGRGIPVLISNHDTVLTQDWYQQATDLYKVSVRRSISSNGGTRKKVDELLALYKPLQALAAADEALNRRSG</sequence>
<feature type="binding site" evidence="8">
    <location>
        <position position="14"/>
    </location>
    <ligand>
        <name>S-adenosyl-L-methionine</name>
        <dbReference type="ChEBI" id="CHEBI:59789"/>
    </ligand>
</feature>
<evidence type="ECO:0000256" key="7">
    <source>
        <dbReference type="ARBA" id="ARBA00047942"/>
    </source>
</evidence>
<dbReference type="Pfam" id="PF02086">
    <property type="entry name" value="MethyltransfD12"/>
    <property type="match status" value="1"/>
</dbReference>
<evidence type="ECO:0000313" key="10">
    <source>
        <dbReference type="EMBL" id="QCT18795.1"/>
    </source>
</evidence>
<proteinExistence type="inferred from homology"/>
<keyword evidence="5" id="KW-0235">DNA replication</keyword>
<feature type="binding site" evidence="8">
    <location>
        <position position="10"/>
    </location>
    <ligand>
        <name>S-adenosyl-L-methionine</name>
        <dbReference type="ChEBI" id="CHEBI:59789"/>
    </ligand>
</feature>
<dbReference type="RefSeq" id="WP_138094516.1">
    <property type="nucleotide sequence ID" value="NZ_CP040428.1"/>
</dbReference>
<evidence type="ECO:0000313" key="11">
    <source>
        <dbReference type="Proteomes" id="UP000302163"/>
    </source>
</evidence>
<dbReference type="Gene3D" id="3.40.50.150">
    <property type="entry name" value="Vaccinia Virus protein VP39"/>
    <property type="match status" value="1"/>
</dbReference>
<dbReference type="InterPro" id="IPR023095">
    <property type="entry name" value="Ade_MeTrfase_dom_2"/>
</dbReference>
<accession>A0A4P8YDX3</accession>
<dbReference type="EC" id="2.1.1.72" evidence="9"/>
<gene>
    <name evidence="10" type="ORF">FEM41_03590</name>
</gene>
<dbReference type="Gene3D" id="1.10.1020.10">
    <property type="entry name" value="Adenine-specific Methyltransferase, Domain 2"/>
    <property type="match status" value="1"/>
</dbReference>
<feature type="binding site" evidence="8">
    <location>
        <position position="54"/>
    </location>
    <ligand>
        <name>S-adenosyl-L-methionine</name>
        <dbReference type="ChEBI" id="CHEBI:59789"/>
    </ligand>
</feature>
<evidence type="ECO:0000256" key="8">
    <source>
        <dbReference type="PIRSR" id="PIRSR000398-1"/>
    </source>
</evidence>
<keyword evidence="6" id="KW-0238">DNA-binding</keyword>
<comment type="similarity">
    <text evidence="1 9">Belongs to the N(4)/N(6)-methyltransferase family.</text>
</comment>
<feature type="binding site" evidence="8">
    <location>
        <position position="181"/>
    </location>
    <ligand>
        <name>S-adenosyl-L-methionine</name>
        <dbReference type="ChEBI" id="CHEBI:59789"/>
    </ligand>
</feature>
<dbReference type="PANTHER" id="PTHR30481">
    <property type="entry name" value="DNA ADENINE METHYLASE"/>
    <property type="match status" value="1"/>
</dbReference>
<evidence type="ECO:0000256" key="4">
    <source>
        <dbReference type="ARBA" id="ARBA00022691"/>
    </source>
</evidence>
<protein>
    <recommendedName>
        <fullName evidence="9">Site-specific DNA-methyltransferase (adenine-specific)</fullName>
        <ecNumber evidence="9">2.1.1.72</ecNumber>
    </recommendedName>
</protein>
<keyword evidence="3 9" id="KW-0808">Transferase</keyword>
<reference evidence="10 11" key="1">
    <citation type="submission" date="2019-05" db="EMBL/GenBank/DDBJ databases">
        <title>Complete genome sequence of Izhakiella calystegiae KSNA2, an endophyte isolated from beach morning glory (Calystegia soldanella).</title>
        <authorList>
            <person name="Jiang L."/>
            <person name="Jeong J.C."/>
            <person name="Kim C.Y."/>
            <person name="Kim D.H."/>
            <person name="Kim S.W."/>
            <person name="Lee j."/>
        </authorList>
    </citation>
    <scope>NUCLEOTIDE SEQUENCE [LARGE SCALE GENOMIC DNA]</scope>
    <source>
        <strain evidence="10 11">KSNA2</strain>
    </source>
</reference>
<evidence type="ECO:0000256" key="6">
    <source>
        <dbReference type="ARBA" id="ARBA00023125"/>
    </source>
</evidence>
<dbReference type="GO" id="GO:1904047">
    <property type="term" value="F:S-adenosyl-L-methionine binding"/>
    <property type="evidence" value="ECO:0007669"/>
    <property type="project" value="TreeGrafter"/>
</dbReference>
<dbReference type="GO" id="GO:0006298">
    <property type="term" value="P:mismatch repair"/>
    <property type="evidence" value="ECO:0007669"/>
    <property type="project" value="TreeGrafter"/>
</dbReference>
<dbReference type="GO" id="GO:0009307">
    <property type="term" value="P:DNA restriction-modification system"/>
    <property type="evidence" value="ECO:0007669"/>
    <property type="project" value="InterPro"/>
</dbReference>
<evidence type="ECO:0000256" key="5">
    <source>
        <dbReference type="ARBA" id="ARBA00022705"/>
    </source>
</evidence>
<dbReference type="GO" id="GO:0032259">
    <property type="term" value="P:methylation"/>
    <property type="evidence" value="ECO:0007669"/>
    <property type="project" value="UniProtKB-KW"/>
</dbReference>
<dbReference type="InterPro" id="IPR002052">
    <property type="entry name" value="DNA_methylase_N6_adenine_CS"/>
</dbReference>
<dbReference type="PANTHER" id="PTHR30481:SF3">
    <property type="entry name" value="DNA ADENINE METHYLASE"/>
    <property type="match status" value="1"/>
</dbReference>
<evidence type="ECO:0000256" key="3">
    <source>
        <dbReference type="ARBA" id="ARBA00022679"/>
    </source>
</evidence>
<evidence type="ECO:0000256" key="2">
    <source>
        <dbReference type="ARBA" id="ARBA00022603"/>
    </source>
</evidence>
<keyword evidence="2 9" id="KW-0489">Methyltransferase</keyword>
<keyword evidence="11" id="KW-1185">Reference proteome</keyword>
<dbReference type="InterPro" id="IPR012327">
    <property type="entry name" value="MeTrfase_D12"/>
</dbReference>
<dbReference type="InterPro" id="IPR029063">
    <property type="entry name" value="SAM-dependent_MTases_sf"/>
</dbReference>
<dbReference type="AlphaFoldDB" id="A0A4P8YDX3"/>
<dbReference type="GO" id="GO:0009007">
    <property type="term" value="F:site-specific DNA-methyltransferase (adenine-specific) activity"/>
    <property type="evidence" value="ECO:0007669"/>
    <property type="project" value="UniProtKB-UniRule"/>
</dbReference>
<dbReference type="FunFam" id="1.10.1020.10:FF:000001">
    <property type="entry name" value="Site-specific DNA-methyltransferase (adenine-specific)"/>
    <property type="match status" value="1"/>
</dbReference>
<dbReference type="GO" id="GO:0043565">
    <property type="term" value="F:sequence-specific DNA binding"/>
    <property type="evidence" value="ECO:0007669"/>
    <property type="project" value="TreeGrafter"/>
</dbReference>
<comment type="catalytic activity">
    <reaction evidence="7 9">
        <text>a 2'-deoxyadenosine in DNA + S-adenosyl-L-methionine = an N(6)-methyl-2'-deoxyadenosine in DNA + S-adenosyl-L-homocysteine + H(+)</text>
        <dbReference type="Rhea" id="RHEA:15197"/>
        <dbReference type="Rhea" id="RHEA-COMP:12418"/>
        <dbReference type="Rhea" id="RHEA-COMP:12419"/>
        <dbReference type="ChEBI" id="CHEBI:15378"/>
        <dbReference type="ChEBI" id="CHEBI:57856"/>
        <dbReference type="ChEBI" id="CHEBI:59789"/>
        <dbReference type="ChEBI" id="CHEBI:90615"/>
        <dbReference type="ChEBI" id="CHEBI:90616"/>
        <dbReference type="EC" id="2.1.1.72"/>
    </reaction>
</comment>
<organism evidence="10 11">
    <name type="scientific">Jejubacter calystegiae</name>
    <dbReference type="NCBI Taxonomy" id="2579935"/>
    <lineage>
        <taxon>Bacteria</taxon>
        <taxon>Pseudomonadati</taxon>
        <taxon>Pseudomonadota</taxon>
        <taxon>Gammaproteobacteria</taxon>
        <taxon>Enterobacterales</taxon>
        <taxon>Enterobacteriaceae</taxon>
        <taxon>Jejubacter</taxon>
    </lineage>
</organism>
<dbReference type="InterPro" id="IPR012263">
    <property type="entry name" value="M_m6A_EcoRV"/>
</dbReference>
<dbReference type="REBASE" id="314447">
    <property type="entry name" value="M.IspKSNA2DamP"/>
</dbReference>
<evidence type="ECO:0000256" key="1">
    <source>
        <dbReference type="ARBA" id="ARBA00006594"/>
    </source>
</evidence>
<dbReference type="PROSITE" id="PS00092">
    <property type="entry name" value="N6_MTASE"/>
    <property type="match status" value="1"/>
</dbReference>
<dbReference type="EMBL" id="CP040428">
    <property type="protein sequence ID" value="QCT18795.1"/>
    <property type="molecule type" value="Genomic_DNA"/>
</dbReference>